<dbReference type="InterPro" id="IPR032711">
    <property type="entry name" value="SoxY"/>
</dbReference>
<evidence type="ECO:0000313" key="2">
    <source>
        <dbReference type="EMBL" id="SFF45840.1"/>
    </source>
</evidence>
<accession>A0A1I2IVS6</accession>
<reference evidence="2 3" key="1">
    <citation type="submission" date="2016-10" db="EMBL/GenBank/DDBJ databases">
        <authorList>
            <person name="de Groot N.N."/>
        </authorList>
    </citation>
    <scope>NUCLEOTIDE SEQUENCE [LARGE SCALE GENOMIC DNA]</scope>
    <source>
        <strain evidence="2 3">DSM 23609</strain>
    </source>
</reference>
<name>A0A1I2IVS6_9GAMM</name>
<organism evidence="2 3">
    <name type="scientific">Fontimonas thermophila</name>
    <dbReference type="NCBI Taxonomy" id="1076937"/>
    <lineage>
        <taxon>Bacteria</taxon>
        <taxon>Pseudomonadati</taxon>
        <taxon>Pseudomonadota</taxon>
        <taxon>Gammaproteobacteria</taxon>
        <taxon>Nevskiales</taxon>
        <taxon>Nevskiaceae</taxon>
        <taxon>Fontimonas</taxon>
    </lineage>
</organism>
<protein>
    <submittedName>
        <fullName evidence="2">Thiosulfate-binding protein SoxY</fullName>
    </submittedName>
</protein>
<dbReference type="InterPro" id="IPR006311">
    <property type="entry name" value="TAT_signal"/>
</dbReference>
<dbReference type="RefSeq" id="WP_091533013.1">
    <property type="nucleotide sequence ID" value="NZ_FOOC01000004.1"/>
</dbReference>
<feature type="domain" description="Ig-like SoxY" evidence="1">
    <location>
        <begin position="56"/>
        <end position="154"/>
    </location>
</feature>
<dbReference type="InterPro" id="IPR038162">
    <property type="entry name" value="SoxY_sf"/>
</dbReference>
<evidence type="ECO:0000259" key="1">
    <source>
        <dbReference type="Pfam" id="PF13501"/>
    </source>
</evidence>
<dbReference type="InterPro" id="IPR016568">
    <property type="entry name" value="Sulphur_oxidation_SoxY"/>
</dbReference>
<dbReference type="Proteomes" id="UP000199771">
    <property type="component" value="Unassembled WGS sequence"/>
</dbReference>
<dbReference type="STRING" id="1076937.SAMN04488120_104275"/>
<proteinExistence type="predicted"/>
<dbReference type="AlphaFoldDB" id="A0A1I2IVS6"/>
<keyword evidence="3" id="KW-1185">Reference proteome</keyword>
<dbReference type="OrthoDB" id="9798154at2"/>
<evidence type="ECO:0000313" key="3">
    <source>
        <dbReference type="Proteomes" id="UP000199771"/>
    </source>
</evidence>
<dbReference type="NCBIfam" id="TIGR04488">
    <property type="entry name" value="SoxY_true_GGCGG"/>
    <property type="match status" value="1"/>
</dbReference>
<dbReference type="PIRSF" id="PIRSF010312">
    <property type="entry name" value="Sulphur_oxidation_SoxY"/>
    <property type="match status" value="1"/>
</dbReference>
<dbReference type="PROSITE" id="PS51318">
    <property type="entry name" value="TAT"/>
    <property type="match status" value="1"/>
</dbReference>
<dbReference type="EMBL" id="FOOC01000004">
    <property type="protein sequence ID" value="SFF45840.1"/>
    <property type="molecule type" value="Genomic_DNA"/>
</dbReference>
<dbReference type="Pfam" id="PF13501">
    <property type="entry name" value="SoxY"/>
    <property type="match status" value="1"/>
</dbReference>
<dbReference type="Gene3D" id="2.60.40.2470">
    <property type="entry name" value="SoxY domain"/>
    <property type="match status" value="1"/>
</dbReference>
<gene>
    <name evidence="2" type="ORF">SAMN04488120_104275</name>
</gene>
<sequence length="156" mass="16419">MIKTISRRHLLAAAGRWAAALVAVTVLRPISAWAAERNHKAFEAKSLDDVVGAYGGSSARLSTDILLTIPEIAENGAVVPVAVESKLAGTRSISILVEKNPSVLSAHFVFPEGTDPYVATRVKVAETSNIIALVQTADGYYYAQKLVKVTLGGCGG</sequence>